<dbReference type="OrthoDB" id="1524091at2"/>
<keyword evidence="4" id="KW-1185">Reference proteome</keyword>
<evidence type="ECO:0000256" key="1">
    <source>
        <dbReference type="PROSITE-ProRule" id="PRU00169"/>
    </source>
</evidence>
<dbReference type="SMART" id="SM00448">
    <property type="entry name" value="REC"/>
    <property type="match status" value="1"/>
</dbReference>
<dbReference type="SUPFAM" id="SSF52172">
    <property type="entry name" value="CheY-like"/>
    <property type="match status" value="1"/>
</dbReference>
<protein>
    <submittedName>
        <fullName evidence="3">Response regulator receiver domain-containing protein</fullName>
    </submittedName>
</protein>
<sequence>MKICIIDDDNTCHFIARLLITKILVKPDILQFFNGQEAFDFIETWQHNPESLPSIILLDINMPVANGWRFLDMLRQLGNQYRPAIYITSSSQDHRDFSRMQNYDEVKGFLPKPVSKEILEQILIEE</sequence>
<feature type="modified residue" description="4-aspartylphosphate" evidence="1">
    <location>
        <position position="59"/>
    </location>
</feature>
<reference evidence="3 4" key="1">
    <citation type="submission" date="2016-10" db="EMBL/GenBank/DDBJ databases">
        <authorList>
            <person name="de Groot N.N."/>
        </authorList>
    </citation>
    <scope>NUCLEOTIDE SEQUENCE [LARGE SCALE GENOMIC DNA]</scope>
    <source>
        <strain evidence="3 4">DSM 19938</strain>
    </source>
</reference>
<proteinExistence type="predicted"/>
<gene>
    <name evidence="3" type="ORF">SAMN04487995_0550</name>
</gene>
<dbReference type="InterPro" id="IPR011006">
    <property type="entry name" value="CheY-like_superfamily"/>
</dbReference>
<evidence type="ECO:0000313" key="4">
    <source>
        <dbReference type="Proteomes" id="UP000199532"/>
    </source>
</evidence>
<dbReference type="PANTHER" id="PTHR43228:SF1">
    <property type="entry name" value="TWO-COMPONENT RESPONSE REGULATOR ARR22"/>
    <property type="match status" value="1"/>
</dbReference>
<dbReference type="PANTHER" id="PTHR43228">
    <property type="entry name" value="TWO-COMPONENT RESPONSE REGULATOR"/>
    <property type="match status" value="1"/>
</dbReference>
<organism evidence="3 4">
    <name type="scientific">Dyadobacter koreensis</name>
    <dbReference type="NCBI Taxonomy" id="408657"/>
    <lineage>
        <taxon>Bacteria</taxon>
        <taxon>Pseudomonadati</taxon>
        <taxon>Bacteroidota</taxon>
        <taxon>Cytophagia</taxon>
        <taxon>Cytophagales</taxon>
        <taxon>Spirosomataceae</taxon>
        <taxon>Dyadobacter</taxon>
    </lineage>
</organism>
<accession>A0A1H6QL96</accession>
<dbReference type="InterPro" id="IPR052048">
    <property type="entry name" value="ST_Response_Regulator"/>
</dbReference>
<dbReference type="Pfam" id="PF00072">
    <property type="entry name" value="Response_reg"/>
    <property type="match status" value="1"/>
</dbReference>
<dbReference type="Proteomes" id="UP000199532">
    <property type="component" value="Unassembled WGS sequence"/>
</dbReference>
<dbReference type="EMBL" id="FNXY01000001">
    <property type="protein sequence ID" value="SEI41754.1"/>
    <property type="molecule type" value="Genomic_DNA"/>
</dbReference>
<feature type="domain" description="Response regulatory" evidence="2">
    <location>
        <begin position="2"/>
        <end position="126"/>
    </location>
</feature>
<dbReference type="PROSITE" id="PS50110">
    <property type="entry name" value="RESPONSE_REGULATORY"/>
    <property type="match status" value="1"/>
</dbReference>
<dbReference type="AlphaFoldDB" id="A0A1H6QL96"/>
<evidence type="ECO:0000259" key="2">
    <source>
        <dbReference type="PROSITE" id="PS50110"/>
    </source>
</evidence>
<dbReference type="STRING" id="408657.SAMN04487995_0550"/>
<dbReference type="Gene3D" id="3.40.50.2300">
    <property type="match status" value="1"/>
</dbReference>
<name>A0A1H6QL96_9BACT</name>
<keyword evidence="1" id="KW-0597">Phosphoprotein</keyword>
<dbReference type="InterPro" id="IPR001789">
    <property type="entry name" value="Sig_transdc_resp-reg_receiver"/>
</dbReference>
<dbReference type="GO" id="GO:0000160">
    <property type="term" value="P:phosphorelay signal transduction system"/>
    <property type="evidence" value="ECO:0007669"/>
    <property type="project" value="InterPro"/>
</dbReference>
<evidence type="ECO:0000313" key="3">
    <source>
        <dbReference type="EMBL" id="SEI41754.1"/>
    </source>
</evidence>
<dbReference type="RefSeq" id="WP_090331688.1">
    <property type="nucleotide sequence ID" value="NZ_FNXY01000001.1"/>
</dbReference>